<reference evidence="4 5" key="1">
    <citation type="submission" date="2023-10" db="EMBL/GenBank/DDBJ databases">
        <title>Chromosome-scale genome assembly provides insights into flower coloration mechanisms of Canna indica.</title>
        <authorList>
            <person name="Li C."/>
        </authorList>
    </citation>
    <scope>NUCLEOTIDE SEQUENCE [LARGE SCALE GENOMIC DNA]</scope>
    <source>
        <tissue evidence="4">Flower</tissue>
    </source>
</reference>
<name>A0AAQ3L0E6_9LILI</name>
<dbReference type="PANTHER" id="PTHR35762:SF2">
    <property type="entry name" value="TRANSMEMBRANE PROTEIN"/>
    <property type="match status" value="1"/>
</dbReference>
<proteinExistence type="predicted"/>
<keyword evidence="2" id="KW-1133">Transmembrane helix</keyword>
<organism evidence="4 5">
    <name type="scientific">Canna indica</name>
    <name type="common">Indian-shot</name>
    <dbReference type="NCBI Taxonomy" id="4628"/>
    <lineage>
        <taxon>Eukaryota</taxon>
        <taxon>Viridiplantae</taxon>
        <taxon>Streptophyta</taxon>
        <taxon>Embryophyta</taxon>
        <taxon>Tracheophyta</taxon>
        <taxon>Spermatophyta</taxon>
        <taxon>Magnoliopsida</taxon>
        <taxon>Liliopsida</taxon>
        <taxon>Zingiberales</taxon>
        <taxon>Cannaceae</taxon>
        <taxon>Canna</taxon>
    </lineage>
</organism>
<feature type="domain" description="DUF4408" evidence="3">
    <location>
        <begin position="37"/>
        <end position="81"/>
    </location>
</feature>
<feature type="transmembrane region" description="Helical" evidence="2">
    <location>
        <begin position="12"/>
        <end position="36"/>
    </location>
</feature>
<protein>
    <recommendedName>
        <fullName evidence="3">DUF4408 domain-containing protein</fullName>
    </recommendedName>
</protein>
<sequence>MKRYRRRRRQVLASLIQYSVAASLVIILLLTTPIWFPSLFSSLKLLLFVSLPDMAAAAFGPRSLFVVGNLIVVFLVGESKLLRSSLSSSSSSAPAIYEEYLKNLCLEDEERRDGGGWDEEEEEEEKEENTSLVELHKRSEDLIARVTQQWKLEARMLLANYHRRLKEKNM</sequence>
<evidence type="ECO:0000256" key="2">
    <source>
        <dbReference type="SAM" id="Phobius"/>
    </source>
</evidence>
<dbReference type="InterPro" id="IPR025520">
    <property type="entry name" value="DUF4408"/>
</dbReference>
<evidence type="ECO:0000259" key="3">
    <source>
        <dbReference type="Pfam" id="PF14364"/>
    </source>
</evidence>
<keyword evidence="5" id="KW-1185">Reference proteome</keyword>
<keyword evidence="2" id="KW-0812">Transmembrane</keyword>
<accession>A0AAQ3L0E6</accession>
<feature type="transmembrane region" description="Helical" evidence="2">
    <location>
        <begin position="56"/>
        <end position="77"/>
    </location>
</feature>
<keyword evidence="2" id="KW-0472">Membrane</keyword>
<evidence type="ECO:0000313" key="5">
    <source>
        <dbReference type="Proteomes" id="UP001327560"/>
    </source>
</evidence>
<feature type="compositionally biased region" description="Acidic residues" evidence="1">
    <location>
        <begin position="116"/>
        <end position="127"/>
    </location>
</feature>
<evidence type="ECO:0000313" key="4">
    <source>
        <dbReference type="EMBL" id="WOL17964.1"/>
    </source>
</evidence>
<dbReference type="Pfam" id="PF14364">
    <property type="entry name" value="DUF4408"/>
    <property type="match status" value="1"/>
</dbReference>
<feature type="region of interest" description="Disordered" evidence="1">
    <location>
        <begin position="111"/>
        <end position="131"/>
    </location>
</feature>
<evidence type="ECO:0000256" key="1">
    <source>
        <dbReference type="SAM" id="MobiDB-lite"/>
    </source>
</evidence>
<dbReference type="EMBL" id="CP136897">
    <property type="protein sequence ID" value="WOL17964.1"/>
    <property type="molecule type" value="Genomic_DNA"/>
</dbReference>
<dbReference type="PANTHER" id="PTHR35762">
    <property type="entry name" value="TRANSMEMBRANE PROTEIN"/>
    <property type="match status" value="1"/>
</dbReference>
<dbReference type="AlphaFoldDB" id="A0AAQ3L0E6"/>
<gene>
    <name evidence="4" type="ORF">Cni_G26757</name>
</gene>
<dbReference type="Proteomes" id="UP001327560">
    <property type="component" value="Chromosome 8"/>
</dbReference>